<evidence type="ECO:0000256" key="23">
    <source>
        <dbReference type="ARBA" id="ARBA00023242"/>
    </source>
</evidence>
<dbReference type="KEGG" id="lcm:102359993"/>
<dbReference type="EMBL" id="AFYH01013056">
    <property type="status" value="NOT_ANNOTATED_CDS"/>
    <property type="molecule type" value="Genomic_DNA"/>
</dbReference>
<dbReference type="PANTHER" id="PTHR24416:SF49">
    <property type="entry name" value="VASCULAR ENDOTHELIAL GROWTH FACTOR RECEPTOR 3"/>
    <property type="match status" value="1"/>
</dbReference>
<dbReference type="GO" id="GO:0043408">
    <property type="term" value="P:regulation of MAPK cascade"/>
    <property type="evidence" value="ECO:0007669"/>
    <property type="project" value="TreeGrafter"/>
</dbReference>
<evidence type="ECO:0000256" key="4">
    <source>
        <dbReference type="ARBA" id="ARBA00011902"/>
    </source>
</evidence>
<dbReference type="PRINTS" id="PR01835">
    <property type="entry name" value="VEGFRECEPTR3"/>
</dbReference>
<evidence type="ECO:0000313" key="37">
    <source>
        <dbReference type="Proteomes" id="UP000008672"/>
    </source>
</evidence>
<evidence type="ECO:0000256" key="18">
    <source>
        <dbReference type="ARBA" id="ARBA00023136"/>
    </source>
</evidence>
<keyword evidence="22" id="KW-0325">Glycoprotein</keyword>
<feature type="binding site" evidence="27">
    <location>
        <begin position="878"/>
        <end position="885"/>
    </location>
    <ligand>
        <name>ATP</name>
        <dbReference type="ChEBI" id="CHEBI:30616"/>
    </ligand>
</feature>
<feature type="domain" description="Ig-like" evidence="35">
    <location>
        <begin position="444"/>
        <end position="481"/>
    </location>
</feature>
<dbReference type="Pfam" id="PF22971">
    <property type="entry name" value="Ig_VEGFR-1-like_5th"/>
    <property type="match status" value="1"/>
</dbReference>
<dbReference type="Gene3D" id="3.30.200.20">
    <property type="entry name" value="Phosphorylase Kinase, domain 1"/>
    <property type="match status" value="1"/>
</dbReference>
<dbReference type="Pfam" id="PF17988">
    <property type="entry name" value="VEGFR-2_TMD"/>
    <property type="match status" value="1"/>
</dbReference>
<keyword evidence="6" id="KW-1003">Cell membrane</keyword>
<feature type="signal peptide" evidence="33">
    <location>
        <begin position="1"/>
        <end position="24"/>
    </location>
</feature>
<keyword evidence="16 27" id="KW-0067">ATP-binding</keyword>
<dbReference type="Gene3D" id="1.10.510.10">
    <property type="entry name" value="Transferase(Phosphotransferase) domain 1"/>
    <property type="match status" value="1"/>
</dbReference>
<reference evidence="36" key="3">
    <citation type="submission" date="2025-09" db="UniProtKB">
        <authorList>
            <consortium name="Ensembl"/>
        </authorList>
    </citation>
    <scope>IDENTIFICATION</scope>
</reference>
<dbReference type="PROSITE" id="PS00109">
    <property type="entry name" value="PROTEIN_KINASE_TYR"/>
    <property type="match status" value="1"/>
</dbReference>
<keyword evidence="18 32" id="KW-0472">Membrane</keyword>
<dbReference type="GO" id="GO:0005886">
    <property type="term" value="C:plasma membrane"/>
    <property type="evidence" value="ECO:0007669"/>
    <property type="project" value="UniProtKB-SubCell"/>
</dbReference>
<dbReference type="Pfam" id="PF21339">
    <property type="entry name" value="VEGFR-1-like_Ig-like"/>
    <property type="match status" value="1"/>
</dbReference>
<evidence type="ECO:0000256" key="25">
    <source>
        <dbReference type="ARBA" id="ARBA00051243"/>
    </source>
</evidence>
<feature type="domain" description="Ig-like" evidence="35">
    <location>
        <begin position="704"/>
        <end position="790"/>
    </location>
</feature>
<dbReference type="CTD" id="2324"/>
<feature type="region of interest" description="Disordered" evidence="31">
    <location>
        <begin position="1362"/>
        <end position="1381"/>
    </location>
</feature>
<dbReference type="RefSeq" id="XP_005988333.1">
    <property type="nucleotide sequence ID" value="XM_005988271.3"/>
</dbReference>
<evidence type="ECO:0000256" key="9">
    <source>
        <dbReference type="ARBA" id="ARBA00022657"/>
    </source>
</evidence>
<evidence type="ECO:0000256" key="2">
    <source>
        <dbReference type="ARBA" id="ARBA00004251"/>
    </source>
</evidence>
<keyword evidence="20" id="KW-1015">Disulfide bond</keyword>
<evidence type="ECO:0000256" key="33">
    <source>
        <dbReference type="SAM" id="SignalP"/>
    </source>
</evidence>
<dbReference type="Gene3D" id="2.60.40.10">
    <property type="entry name" value="Immunoglobulins"/>
    <property type="match status" value="7"/>
</dbReference>
<dbReference type="PRINTS" id="PR01832">
    <property type="entry name" value="VEGFRECEPTOR"/>
</dbReference>
<feature type="domain" description="Ig-like" evidence="35">
    <location>
        <begin position="219"/>
        <end position="341"/>
    </location>
</feature>
<keyword evidence="8" id="KW-0597">Phosphoprotein</keyword>
<dbReference type="GO" id="GO:0005524">
    <property type="term" value="F:ATP binding"/>
    <property type="evidence" value="ECO:0007669"/>
    <property type="project" value="UniProtKB-UniRule"/>
</dbReference>
<dbReference type="FunCoup" id="M3XJA5">
    <property type="interactions" value="1522"/>
</dbReference>
<dbReference type="OMA" id="WDDRQGM"/>
<evidence type="ECO:0000256" key="24">
    <source>
        <dbReference type="ARBA" id="ARBA00023319"/>
    </source>
</evidence>
<keyword evidence="37" id="KW-1185">Reference proteome</keyword>
<evidence type="ECO:0000256" key="30">
    <source>
        <dbReference type="RuleBase" id="RU000311"/>
    </source>
</evidence>
<evidence type="ECO:0000256" key="8">
    <source>
        <dbReference type="ARBA" id="ARBA00022553"/>
    </source>
</evidence>
<dbReference type="PIRSF" id="PIRSF000615">
    <property type="entry name" value="TyrPK_CSF1-R"/>
    <property type="match status" value="1"/>
</dbReference>
<keyword evidence="21 30" id="KW-0675">Receptor</keyword>
<accession>M3XJA5</accession>
<dbReference type="InterPro" id="IPR007110">
    <property type="entry name" value="Ig-like_dom"/>
</dbReference>
<evidence type="ECO:0000256" key="15">
    <source>
        <dbReference type="ARBA" id="ARBA00022777"/>
    </source>
</evidence>
<keyword evidence="24 30" id="KW-0393">Immunoglobulin domain</keyword>
<feature type="binding site" evidence="28">
    <location>
        <position position="1080"/>
    </location>
    <ligand>
        <name>Mg(2+)</name>
        <dbReference type="ChEBI" id="CHEBI:18420"/>
    </ligand>
</feature>
<dbReference type="InParanoid" id="M3XJA5"/>
<feature type="compositionally biased region" description="Basic residues" evidence="31">
    <location>
        <begin position="494"/>
        <end position="507"/>
    </location>
</feature>
<dbReference type="InterPro" id="IPR001824">
    <property type="entry name" value="Tyr_kinase_rcpt_3_CS"/>
</dbReference>
<dbReference type="Ensembl" id="ENSLACT00000024959.1">
    <property type="protein sequence ID" value="ENSLACP00000022811.1"/>
    <property type="gene ID" value="ENSLACG00000012631.2"/>
</dbReference>
<dbReference type="FunFam" id="3.30.200.20:FF:000041">
    <property type="entry name" value="Vascular endothelial growth factor receptor 2"/>
    <property type="match status" value="1"/>
</dbReference>
<dbReference type="PROSITE" id="PS50835">
    <property type="entry name" value="IG_LIKE"/>
    <property type="match status" value="6"/>
</dbReference>
<dbReference type="eggNOG" id="KOG0200">
    <property type="taxonomic scope" value="Eukaryota"/>
</dbReference>
<evidence type="ECO:0000256" key="21">
    <source>
        <dbReference type="ARBA" id="ARBA00023170"/>
    </source>
</evidence>
<keyword evidence="15" id="KW-0418">Kinase</keyword>
<dbReference type="InterPro" id="IPR011009">
    <property type="entry name" value="Kinase-like_dom_sf"/>
</dbReference>
<dbReference type="EMBL" id="AFYH01013050">
    <property type="status" value="NOT_ANNOTATED_CDS"/>
    <property type="molecule type" value="Genomic_DNA"/>
</dbReference>
<dbReference type="SMART" id="SM00219">
    <property type="entry name" value="TyrKc"/>
    <property type="match status" value="1"/>
</dbReference>
<dbReference type="EMBL" id="AFYH01013054">
    <property type="status" value="NOT_ANNOTATED_CDS"/>
    <property type="molecule type" value="Genomic_DNA"/>
</dbReference>
<dbReference type="GO" id="GO:0048010">
    <property type="term" value="P:vascular endothelial growth factor receptor signaling pathway"/>
    <property type="evidence" value="ECO:0007669"/>
    <property type="project" value="TreeGrafter"/>
</dbReference>
<evidence type="ECO:0000256" key="12">
    <source>
        <dbReference type="ARBA" id="ARBA00022729"/>
    </source>
</evidence>
<evidence type="ECO:0000256" key="22">
    <source>
        <dbReference type="ARBA" id="ARBA00023180"/>
    </source>
</evidence>
<evidence type="ECO:0000256" key="29">
    <source>
        <dbReference type="PROSITE-ProRule" id="PRU10141"/>
    </source>
</evidence>
<keyword evidence="12 33" id="KW-0732">Signal</keyword>
<evidence type="ECO:0000256" key="10">
    <source>
        <dbReference type="ARBA" id="ARBA00022679"/>
    </source>
</evidence>
<evidence type="ECO:0000256" key="11">
    <source>
        <dbReference type="ARBA" id="ARBA00022692"/>
    </source>
</evidence>
<evidence type="ECO:0000256" key="5">
    <source>
        <dbReference type="ARBA" id="ARBA00022258"/>
    </source>
</evidence>
<dbReference type="Bgee" id="ENSLACG00000012631">
    <property type="expression patterns" value="Expressed in mesonephros and 3 other cell types or tissues"/>
</dbReference>
<evidence type="ECO:0000256" key="6">
    <source>
        <dbReference type="ARBA" id="ARBA00022475"/>
    </source>
</evidence>
<dbReference type="GO" id="GO:0043235">
    <property type="term" value="C:receptor complex"/>
    <property type="evidence" value="ECO:0007669"/>
    <property type="project" value="TreeGrafter"/>
</dbReference>
<dbReference type="EMBL" id="AFYH01013052">
    <property type="status" value="NOT_ANNOTATED_CDS"/>
    <property type="molecule type" value="Genomic_DNA"/>
</dbReference>
<dbReference type="EMBL" id="AFYH01013053">
    <property type="status" value="NOT_ANNOTATED_CDS"/>
    <property type="molecule type" value="Genomic_DNA"/>
</dbReference>
<dbReference type="EMBL" id="AFYH01013057">
    <property type="status" value="NOT_ANNOTATED_CDS"/>
    <property type="molecule type" value="Genomic_DNA"/>
</dbReference>
<dbReference type="InterPro" id="IPR055229">
    <property type="entry name" value="VEGFR1-3_5th"/>
</dbReference>
<dbReference type="PROSITE" id="PS50011">
    <property type="entry name" value="PROTEIN_KINASE_DOM"/>
    <property type="match status" value="1"/>
</dbReference>
<proteinExistence type="inferred from homology"/>
<dbReference type="InterPro" id="IPR013783">
    <property type="entry name" value="Ig-like_fold"/>
</dbReference>
<dbReference type="FunFam" id="2.60.40.10:FF:000479">
    <property type="entry name" value="Vascular endothelial growth factor receptor 3"/>
    <property type="match status" value="1"/>
</dbReference>
<dbReference type="SUPFAM" id="SSF56112">
    <property type="entry name" value="Protein kinase-like (PK-like)"/>
    <property type="match status" value="1"/>
</dbReference>
<evidence type="ECO:0000256" key="20">
    <source>
        <dbReference type="ARBA" id="ARBA00023157"/>
    </source>
</evidence>
<dbReference type="FunFam" id="2.60.40.10:FF:000532">
    <property type="entry name" value="Vascular endothelial growth factor receptor 2"/>
    <property type="match status" value="1"/>
</dbReference>
<dbReference type="Pfam" id="PF07679">
    <property type="entry name" value="I-set"/>
    <property type="match status" value="3"/>
</dbReference>
<dbReference type="SMART" id="SM00408">
    <property type="entry name" value="IGc2"/>
    <property type="match status" value="5"/>
</dbReference>
<dbReference type="SMART" id="SM00409">
    <property type="entry name" value="IG"/>
    <property type="match status" value="6"/>
</dbReference>
<evidence type="ECO:0000256" key="26">
    <source>
        <dbReference type="PIRSR" id="PIRSR000615-1"/>
    </source>
</evidence>
<dbReference type="EC" id="2.7.10.1" evidence="4"/>
<evidence type="ECO:0000256" key="27">
    <source>
        <dbReference type="PIRSR" id="PIRSR000615-2"/>
    </source>
</evidence>
<dbReference type="GO" id="GO:0004714">
    <property type="term" value="F:transmembrane receptor protein tyrosine kinase activity"/>
    <property type="evidence" value="ECO:0007669"/>
    <property type="project" value="UniProtKB-EC"/>
</dbReference>
<name>M3XJA5_LATCH</name>
<keyword evidence="10" id="KW-0808">Transferase</keyword>
<keyword evidence="23" id="KW-0539">Nucleus</keyword>
<feature type="domain" description="Ig-like" evidence="35">
    <location>
        <begin position="30"/>
        <end position="126"/>
    </location>
</feature>
<evidence type="ECO:0000256" key="31">
    <source>
        <dbReference type="SAM" id="MobiDB-lite"/>
    </source>
</evidence>
<gene>
    <name evidence="36" type="primary">FLT4</name>
</gene>
<dbReference type="InterPro" id="IPR036179">
    <property type="entry name" value="Ig-like_dom_sf"/>
</dbReference>
<evidence type="ECO:0000256" key="32">
    <source>
        <dbReference type="SAM" id="Phobius"/>
    </source>
</evidence>
<dbReference type="InterPro" id="IPR050122">
    <property type="entry name" value="RTK"/>
</dbReference>
<reference evidence="37" key="1">
    <citation type="submission" date="2011-08" db="EMBL/GenBank/DDBJ databases">
        <title>The draft genome of Latimeria chalumnae.</title>
        <authorList>
            <person name="Di Palma F."/>
            <person name="Alfoldi J."/>
            <person name="Johnson J."/>
            <person name="Berlin A."/>
            <person name="Gnerre S."/>
            <person name="Jaffe D."/>
            <person name="MacCallum I."/>
            <person name="Young S."/>
            <person name="Walker B.J."/>
            <person name="Lander E."/>
            <person name="Lindblad-Toh K."/>
        </authorList>
    </citation>
    <scope>NUCLEOTIDE SEQUENCE [LARGE SCALE GENOMIC DNA]</scope>
    <source>
        <strain evidence="37">Wild caught</strain>
    </source>
</reference>
<dbReference type="InterPro" id="IPR003598">
    <property type="entry name" value="Ig_sub2"/>
</dbReference>
<evidence type="ECO:0000256" key="19">
    <source>
        <dbReference type="ARBA" id="ARBA00023137"/>
    </source>
</evidence>
<feature type="binding site" evidence="27">
    <location>
        <position position="1066"/>
    </location>
    <ligand>
        <name>ATP</name>
        <dbReference type="ChEBI" id="CHEBI:30616"/>
    </ligand>
</feature>
<dbReference type="Pfam" id="PF13927">
    <property type="entry name" value="Ig_3"/>
    <property type="match status" value="1"/>
</dbReference>
<sequence>MKKAFTLFFWICVGIIYKSGLVSGYSMTPPTLSINKEEHVITANETLTITCRGHRTLKWAWPGSQEVSVKETGAEKSDTAALTEQQQQHSERTVSITDCESTPSGPYCKTITLTRARANDTGYYQCFYSAIDAIIEGTTAASTYVFVKDYNEPFLSTGSIPAVFITKKAYAEVPCLVSIPDLNITLKLPNTEIVPDGNLVIWNNRKGMIVPSSKIEDFPYLSCTTTINKRIFESTFIIHAIGMKIFDMKLSPASSVELMVGERLILNCTVWAEFNTGVLFHWTYPQVNRPVTIDPERDSLQDQTKMSSILTLDDVGEKDLGRYKCRADNGQQNFEESTEVIVHEKAFITVDYKEGPVVEATDGEKNIKLPVKVTAYPEPEIQWYKDGKLINNNAVFTKHKHSQYSLVIREVSERDSGNYTILLRNPSASLEEKLSLQLQVNVPPRIHEKELSSPTHIYPQGSRQTLTCTLYGVPAPDRIQWQWRPWRPCKNRKRSLHRRHAKGRRQRDKPPECKDWQDVSQENSFNKIESIETWTEIVEGKNKTVSKMVILNANVSVMYKCLAFNKVGQDERLIYFYVTTIPDGFHIHMQPSEEPIEGQNVVLSCNADNYTYENLQWYRLDPETLHGKNGNPPLLDCKNVHLYASKMEGEPAFYPDSNNVALVLTIPRISLDKEGDYVCEVKNRKTGENHCHRKYISVQAQEAPRLLQNLTDQTVNVSDSMLMKCEVDGTPTPQVYWFKDRKPLQEVSGIVLGELNQTLSIQRVREEDAGLYVCYACNGKGCVNASASVSVEGSYDKTNVEIVILIGTGVIAVFFWILLILIFCNIKRANHADIKTGYLSIIMDPDEIPLEDQCEYLPYDSSKWEFPRERLKLGKVLGHGAFGKVVEASAFGMNKSNSCETVAVKMLKDGATASEHKALMSELKILIHIGNHLNVVNLLGACTMPNGPLMVIVEFCKYGNLSNYLRTKREGFLPYREKSPKTRRQVRSMVEAVIADRSRLGSSETAIITRLLANKNQRYQQEMLEMDDLWKSPLTMEDLICYSFQVARGMEFLASRKCIHRDLAARNILLSENNVVKICDFGLARDIYKDPDYVRKGNARLPLKWMAPESIFDKLYTTQSDVWSFGVLLWEIFSLGASPYPGVQIDEEFCQRLKDGTRMRAPEYATPEIYRIMLSCWQGDPKERPIFSDLVEILGDLLQANVQQDGKDYIPLNTSQSSEDDGFSQVHSSAPHSEEEFELRLHCDSLAGRYYNWAPFPACLTGGNQIRRYPSRIKTFEEFPMEHTSSKTHPDNQTDSGMVLASEEFERIENKHRREGKCSKKSSRCTDLISEFSSQASRYRQPCLLQAGGQIFYNSEYGELLEQGEDPTEDGSYSPGRETPDATTFVVPVRLDHF</sequence>
<comment type="catalytic activity">
    <reaction evidence="25">
        <text>L-tyrosyl-[protein] + ATP = O-phospho-L-tyrosyl-[protein] + ADP + H(+)</text>
        <dbReference type="Rhea" id="RHEA:10596"/>
        <dbReference type="Rhea" id="RHEA-COMP:10136"/>
        <dbReference type="Rhea" id="RHEA-COMP:20101"/>
        <dbReference type="ChEBI" id="CHEBI:15378"/>
        <dbReference type="ChEBI" id="CHEBI:30616"/>
        <dbReference type="ChEBI" id="CHEBI:46858"/>
        <dbReference type="ChEBI" id="CHEBI:61978"/>
        <dbReference type="ChEBI" id="CHEBI:456216"/>
        <dbReference type="EC" id="2.7.10.1"/>
    </reaction>
</comment>
<dbReference type="SUPFAM" id="SSF48726">
    <property type="entry name" value="Immunoglobulin"/>
    <property type="match status" value="7"/>
</dbReference>
<dbReference type="InterPro" id="IPR008266">
    <property type="entry name" value="Tyr_kinase_AS"/>
</dbReference>
<feature type="region of interest" description="Disordered" evidence="31">
    <location>
        <begin position="494"/>
        <end position="518"/>
    </location>
</feature>
<feature type="transmembrane region" description="Helical" evidence="32">
    <location>
        <begin position="802"/>
        <end position="826"/>
    </location>
</feature>
<dbReference type="PROSITE" id="PS00107">
    <property type="entry name" value="PROTEIN_KINASE_ATP"/>
    <property type="match status" value="1"/>
</dbReference>
<dbReference type="Pfam" id="PF07714">
    <property type="entry name" value="PK_Tyr_Ser-Thr"/>
    <property type="match status" value="1"/>
</dbReference>
<dbReference type="InterPro" id="IPR013098">
    <property type="entry name" value="Ig_I-set"/>
</dbReference>
<feature type="chain" id="PRO_5004043532" description="Vascular endothelial growth factor receptor 3" evidence="33">
    <location>
        <begin position="25"/>
        <end position="1394"/>
    </location>
</feature>
<keyword evidence="19" id="KW-0829">Tyrosine-protein kinase</keyword>
<dbReference type="OrthoDB" id="9873386at2759"/>
<keyword evidence="28" id="KW-0460">Magnesium</keyword>
<dbReference type="GeneTree" id="ENSGT00940000159358"/>
<dbReference type="PANTHER" id="PTHR24416">
    <property type="entry name" value="TYROSINE-PROTEIN KINASE RECEPTOR"/>
    <property type="match status" value="1"/>
</dbReference>
<feature type="compositionally biased region" description="Basic and acidic residues" evidence="31">
    <location>
        <begin position="508"/>
        <end position="517"/>
    </location>
</feature>
<evidence type="ECO:0000256" key="16">
    <source>
        <dbReference type="ARBA" id="ARBA00022840"/>
    </source>
</evidence>
<reference evidence="36" key="2">
    <citation type="submission" date="2025-08" db="UniProtKB">
        <authorList>
            <consortium name="Ensembl"/>
        </authorList>
    </citation>
    <scope>IDENTIFICATION</scope>
</reference>
<evidence type="ECO:0000256" key="28">
    <source>
        <dbReference type="PIRSR" id="PIRSR000615-3"/>
    </source>
</evidence>
<feature type="domain" description="Protein kinase" evidence="34">
    <location>
        <begin position="871"/>
        <end position="1198"/>
    </location>
</feature>
<dbReference type="InterPro" id="IPR000719">
    <property type="entry name" value="Prot_kinase_dom"/>
</dbReference>
<keyword evidence="13" id="KW-0677">Repeat</keyword>
<keyword evidence="14 27" id="KW-0547">Nucleotide-binding</keyword>
<keyword evidence="17 32" id="KW-1133">Transmembrane helix</keyword>
<evidence type="ECO:0000256" key="3">
    <source>
        <dbReference type="ARBA" id="ARBA00004496"/>
    </source>
</evidence>
<evidence type="ECO:0000259" key="34">
    <source>
        <dbReference type="PROSITE" id="PS50011"/>
    </source>
</evidence>
<dbReference type="GO" id="GO:0019838">
    <property type="term" value="F:growth factor binding"/>
    <property type="evidence" value="ECO:0007669"/>
    <property type="project" value="TreeGrafter"/>
</dbReference>
<dbReference type="GO" id="GO:0046872">
    <property type="term" value="F:metal ion binding"/>
    <property type="evidence" value="ECO:0007669"/>
    <property type="project" value="UniProtKB-KW"/>
</dbReference>
<protein>
    <recommendedName>
        <fullName evidence="5">Vascular endothelial growth factor receptor 3</fullName>
        <ecNumber evidence="4">2.7.10.1</ecNumber>
    </recommendedName>
</protein>
<comment type="similarity">
    <text evidence="30">Belongs to the protein kinase superfamily. Tyr protein kinase family. CSF-1/PDGF receptor subfamily.</text>
</comment>
<dbReference type="InterPro" id="IPR020635">
    <property type="entry name" value="Tyr_kinase_cat_dom"/>
</dbReference>
<dbReference type="GO" id="GO:0005737">
    <property type="term" value="C:cytoplasm"/>
    <property type="evidence" value="ECO:0007669"/>
    <property type="project" value="UniProtKB-SubCell"/>
</dbReference>
<dbReference type="STRING" id="7897.ENSLACP00000022811"/>
<feature type="domain" description="Ig-like" evidence="35">
    <location>
        <begin position="344"/>
        <end position="435"/>
    </location>
</feature>
<keyword evidence="9" id="KW-0037">Angiogenesis</keyword>
<dbReference type="PROSITE" id="PS00240">
    <property type="entry name" value="RECEPTOR_TYR_KIN_III"/>
    <property type="match status" value="1"/>
</dbReference>
<dbReference type="FunFam" id="2.60.40.10:FF:000411">
    <property type="entry name" value="Vascular endothelial growth factor receptor 3"/>
    <property type="match status" value="1"/>
</dbReference>
<dbReference type="FunFam" id="1.10.510.10:FF:000077">
    <property type="entry name" value="Vascular endothelial growth factor receptor 2"/>
    <property type="match status" value="1"/>
</dbReference>
<evidence type="ECO:0000256" key="17">
    <source>
        <dbReference type="ARBA" id="ARBA00022989"/>
    </source>
</evidence>
<dbReference type="GO" id="GO:0030335">
    <property type="term" value="P:positive regulation of cell migration"/>
    <property type="evidence" value="ECO:0007669"/>
    <property type="project" value="TreeGrafter"/>
</dbReference>
<dbReference type="FunFam" id="2.60.40.10:FF:000143">
    <property type="entry name" value="Vascular endothelial growth factor receptor 3"/>
    <property type="match status" value="1"/>
</dbReference>
<evidence type="ECO:0000256" key="14">
    <source>
        <dbReference type="ARBA" id="ARBA00022741"/>
    </source>
</evidence>
<evidence type="ECO:0000256" key="13">
    <source>
        <dbReference type="ARBA" id="ARBA00022737"/>
    </source>
</evidence>
<evidence type="ECO:0000256" key="7">
    <source>
        <dbReference type="ARBA" id="ARBA00022490"/>
    </source>
</evidence>
<evidence type="ECO:0000313" key="36">
    <source>
        <dbReference type="Ensembl" id="ENSLACP00000022811.1"/>
    </source>
</evidence>
<feature type="active site" description="Proton acceptor" evidence="26">
    <location>
        <position position="1062"/>
    </location>
</feature>
<dbReference type="InterPro" id="IPR003599">
    <property type="entry name" value="Ig_sub"/>
</dbReference>
<evidence type="ECO:0000259" key="35">
    <source>
        <dbReference type="PROSITE" id="PS50835"/>
    </source>
</evidence>
<keyword evidence="7" id="KW-0963">Cytoplasm</keyword>
<feature type="binding site" evidence="28">
    <location>
        <position position="1067"/>
    </location>
    <ligand>
        <name>Mg(2+)</name>
        <dbReference type="ChEBI" id="CHEBI:18420"/>
    </ligand>
</feature>
<dbReference type="EMBL" id="AFYH01013051">
    <property type="status" value="NOT_ANNOTATED_CDS"/>
    <property type="molecule type" value="Genomic_DNA"/>
</dbReference>
<feature type="domain" description="Ig-like" evidence="35">
    <location>
        <begin position="582"/>
        <end position="697"/>
    </location>
</feature>
<keyword evidence="28" id="KW-0479">Metal-binding</keyword>
<evidence type="ECO:0000256" key="1">
    <source>
        <dbReference type="ARBA" id="ARBA00004123"/>
    </source>
</evidence>
<dbReference type="EMBL" id="AFYH01013055">
    <property type="status" value="NOT_ANNOTATED_CDS"/>
    <property type="molecule type" value="Genomic_DNA"/>
</dbReference>
<dbReference type="GO" id="GO:0005634">
    <property type="term" value="C:nucleus"/>
    <property type="evidence" value="ECO:0007669"/>
    <property type="project" value="UniProtKB-SubCell"/>
</dbReference>
<dbReference type="InterPro" id="IPR001245">
    <property type="entry name" value="Ser-Thr/Tyr_kinase_cat_dom"/>
</dbReference>
<keyword evidence="11 30" id="KW-0812">Transmembrane</keyword>
<dbReference type="GeneID" id="102359993"/>
<dbReference type="Proteomes" id="UP000008672">
    <property type="component" value="Unassembled WGS sequence"/>
</dbReference>
<comment type="subcellular location">
    <subcellularLocation>
        <location evidence="2">Cell membrane</location>
        <topology evidence="2">Single-pass type I membrane protein</topology>
    </subcellularLocation>
    <subcellularLocation>
        <location evidence="3">Cytoplasm</location>
    </subcellularLocation>
    <subcellularLocation>
        <location evidence="30">Membrane</location>
        <topology evidence="30">Single-pass type I membrane protein</topology>
    </subcellularLocation>
    <subcellularLocation>
        <location evidence="1">Nucleus</location>
    </subcellularLocation>
</comment>
<dbReference type="FunFam" id="2.60.40.10:FF:000247">
    <property type="entry name" value="Vascular endothelial growth factor receptor 3"/>
    <property type="match status" value="1"/>
</dbReference>
<dbReference type="InterPro" id="IPR017441">
    <property type="entry name" value="Protein_kinase_ATP_BS"/>
</dbReference>
<organism evidence="36 37">
    <name type="scientific">Latimeria chalumnae</name>
    <name type="common">Coelacanth</name>
    <dbReference type="NCBI Taxonomy" id="7897"/>
    <lineage>
        <taxon>Eukaryota</taxon>
        <taxon>Metazoa</taxon>
        <taxon>Chordata</taxon>
        <taxon>Craniata</taxon>
        <taxon>Vertebrata</taxon>
        <taxon>Euteleostomi</taxon>
        <taxon>Coelacanthiformes</taxon>
        <taxon>Coelacanthidae</taxon>
        <taxon>Latimeria</taxon>
    </lineage>
</organism>
<dbReference type="GO" id="GO:0001525">
    <property type="term" value="P:angiogenesis"/>
    <property type="evidence" value="ECO:0007669"/>
    <property type="project" value="UniProtKB-KW"/>
</dbReference>
<dbReference type="InterPro" id="IPR041348">
    <property type="entry name" value="VEGFR-2_TMD"/>
</dbReference>
<feature type="binding site" evidence="27 29">
    <location>
        <position position="905"/>
    </location>
    <ligand>
        <name>ATP</name>
        <dbReference type="ChEBI" id="CHEBI:30616"/>
    </ligand>
</feature>